<gene>
    <name evidence="1" type="ORF">CR513_02193</name>
</gene>
<keyword evidence="2" id="KW-1185">Reference proteome</keyword>
<reference evidence="1" key="1">
    <citation type="submission" date="2018-05" db="EMBL/GenBank/DDBJ databases">
        <title>Draft genome of Mucuna pruriens seed.</title>
        <authorList>
            <person name="Nnadi N.E."/>
            <person name="Vos R."/>
            <person name="Hasami M.H."/>
            <person name="Devisetty U.K."/>
            <person name="Aguiy J.C."/>
        </authorList>
    </citation>
    <scope>NUCLEOTIDE SEQUENCE [LARGE SCALE GENOMIC DNA]</scope>
    <source>
        <strain evidence="1">JCA_2017</strain>
    </source>
</reference>
<protein>
    <submittedName>
        <fullName evidence="1">Uncharacterized protein</fullName>
    </submittedName>
</protein>
<proteinExistence type="predicted"/>
<feature type="non-terminal residue" evidence="1">
    <location>
        <position position="1"/>
    </location>
</feature>
<sequence>MGYAKENIKSNFNNIKKRLVKDLTKRNKINMQLIEFMYARGLSIFSMDNAKTYRKIMLLA</sequence>
<organism evidence="1 2">
    <name type="scientific">Mucuna pruriens</name>
    <name type="common">Velvet bean</name>
    <name type="synonym">Dolichos pruriens</name>
    <dbReference type="NCBI Taxonomy" id="157652"/>
    <lineage>
        <taxon>Eukaryota</taxon>
        <taxon>Viridiplantae</taxon>
        <taxon>Streptophyta</taxon>
        <taxon>Embryophyta</taxon>
        <taxon>Tracheophyta</taxon>
        <taxon>Spermatophyta</taxon>
        <taxon>Magnoliopsida</taxon>
        <taxon>eudicotyledons</taxon>
        <taxon>Gunneridae</taxon>
        <taxon>Pentapetalae</taxon>
        <taxon>rosids</taxon>
        <taxon>fabids</taxon>
        <taxon>Fabales</taxon>
        <taxon>Fabaceae</taxon>
        <taxon>Papilionoideae</taxon>
        <taxon>50 kb inversion clade</taxon>
        <taxon>NPAAA clade</taxon>
        <taxon>indigoferoid/millettioid clade</taxon>
        <taxon>Phaseoleae</taxon>
        <taxon>Mucuna</taxon>
    </lineage>
</organism>
<accession>A0A371ID57</accession>
<dbReference type="Proteomes" id="UP000257109">
    <property type="component" value="Unassembled WGS sequence"/>
</dbReference>
<comment type="caution">
    <text evidence="1">The sequence shown here is derived from an EMBL/GenBank/DDBJ whole genome shotgun (WGS) entry which is preliminary data.</text>
</comment>
<dbReference type="EMBL" id="QJKJ01000375">
    <property type="protein sequence ID" value="RDY12953.1"/>
    <property type="molecule type" value="Genomic_DNA"/>
</dbReference>
<dbReference type="AlphaFoldDB" id="A0A371ID57"/>
<name>A0A371ID57_MUCPR</name>
<evidence type="ECO:0000313" key="1">
    <source>
        <dbReference type="EMBL" id="RDY12953.1"/>
    </source>
</evidence>
<evidence type="ECO:0000313" key="2">
    <source>
        <dbReference type="Proteomes" id="UP000257109"/>
    </source>
</evidence>